<proteinExistence type="predicted"/>
<dbReference type="Pfam" id="PF00924">
    <property type="entry name" value="MS_channel_2nd"/>
    <property type="match status" value="1"/>
</dbReference>
<dbReference type="PANTHER" id="PTHR30566">
    <property type="entry name" value="YNAI-RELATED MECHANOSENSITIVE ION CHANNEL"/>
    <property type="match status" value="1"/>
</dbReference>
<gene>
    <name evidence="4" type="ORF">D6850_10375</name>
</gene>
<dbReference type="EMBL" id="RAPE01000002">
    <property type="protein sequence ID" value="RKF15231.1"/>
    <property type="molecule type" value="Genomic_DNA"/>
</dbReference>
<dbReference type="InterPro" id="IPR006685">
    <property type="entry name" value="MscS_channel_2nd"/>
</dbReference>
<dbReference type="Gene3D" id="1.10.287.1260">
    <property type="match status" value="1"/>
</dbReference>
<dbReference type="SUPFAM" id="SSF50182">
    <property type="entry name" value="Sm-like ribonucleoproteins"/>
    <property type="match status" value="1"/>
</dbReference>
<evidence type="ECO:0000256" key="1">
    <source>
        <dbReference type="SAM" id="Phobius"/>
    </source>
</evidence>
<dbReference type="PANTHER" id="PTHR30566:SF25">
    <property type="entry name" value="INNER MEMBRANE PROTEIN"/>
    <property type="match status" value="1"/>
</dbReference>
<feature type="transmembrane region" description="Helical" evidence="1">
    <location>
        <begin position="356"/>
        <end position="375"/>
    </location>
</feature>
<feature type="transmembrane region" description="Helical" evidence="1">
    <location>
        <begin position="276"/>
        <end position="297"/>
    </location>
</feature>
<dbReference type="GO" id="GO:0016020">
    <property type="term" value="C:membrane"/>
    <property type="evidence" value="ECO:0007669"/>
    <property type="project" value="InterPro"/>
</dbReference>
<keyword evidence="1" id="KW-0472">Membrane</keyword>
<dbReference type="GO" id="GO:0008381">
    <property type="term" value="F:mechanosensitive monoatomic ion channel activity"/>
    <property type="evidence" value="ECO:0007669"/>
    <property type="project" value="UniProtKB-ARBA"/>
</dbReference>
<feature type="transmembrane region" description="Helical" evidence="1">
    <location>
        <begin position="333"/>
        <end position="350"/>
    </location>
</feature>
<feature type="signal peptide" evidence="2">
    <location>
        <begin position="1"/>
        <end position="26"/>
    </location>
</feature>
<organism evidence="4 5">
    <name type="scientific">Roseovarius spongiae</name>
    <dbReference type="NCBI Taxonomy" id="2320272"/>
    <lineage>
        <taxon>Bacteria</taxon>
        <taxon>Pseudomonadati</taxon>
        <taxon>Pseudomonadota</taxon>
        <taxon>Alphaproteobacteria</taxon>
        <taxon>Rhodobacterales</taxon>
        <taxon>Roseobacteraceae</taxon>
        <taxon>Roseovarius</taxon>
    </lineage>
</organism>
<protein>
    <submittedName>
        <fullName evidence="4">Mechanosensitive ion channel protein MscS</fullName>
    </submittedName>
</protein>
<evidence type="ECO:0000259" key="3">
    <source>
        <dbReference type="Pfam" id="PF00924"/>
    </source>
</evidence>
<reference evidence="4 5" key="1">
    <citation type="submission" date="2018-09" db="EMBL/GenBank/DDBJ databases">
        <title>Roseovarius spongiae sp. nov., isolated from a marine sponge.</title>
        <authorList>
            <person name="Zhuang L."/>
            <person name="Luo L."/>
        </authorList>
    </citation>
    <scope>NUCLEOTIDE SEQUENCE [LARGE SCALE GENOMIC DNA]</scope>
    <source>
        <strain evidence="4 5">HN-E21</strain>
    </source>
</reference>
<dbReference type="InterPro" id="IPR010920">
    <property type="entry name" value="LSM_dom_sf"/>
</dbReference>
<keyword evidence="5" id="KW-1185">Reference proteome</keyword>
<feature type="transmembrane region" description="Helical" evidence="1">
    <location>
        <begin position="245"/>
        <end position="270"/>
    </location>
</feature>
<accession>A0A3A8AYB5</accession>
<dbReference type="AlphaFoldDB" id="A0A3A8AYB5"/>
<feature type="domain" description="Mechanosensitive ion channel MscS" evidence="3">
    <location>
        <begin position="378"/>
        <end position="443"/>
    </location>
</feature>
<evidence type="ECO:0000313" key="5">
    <source>
        <dbReference type="Proteomes" id="UP000281128"/>
    </source>
</evidence>
<keyword evidence="1" id="KW-1133">Transmembrane helix</keyword>
<feature type="chain" id="PRO_5017380777" evidence="2">
    <location>
        <begin position="27"/>
        <end position="552"/>
    </location>
</feature>
<feature type="transmembrane region" description="Helical" evidence="1">
    <location>
        <begin position="197"/>
        <end position="224"/>
    </location>
</feature>
<evidence type="ECO:0000256" key="2">
    <source>
        <dbReference type="SAM" id="SignalP"/>
    </source>
</evidence>
<dbReference type="OrthoDB" id="9792218at2"/>
<keyword evidence="2" id="KW-0732">Signal</keyword>
<name>A0A3A8AYB5_9RHOB</name>
<dbReference type="Proteomes" id="UP000281128">
    <property type="component" value="Unassembled WGS sequence"/>
</dbReference>
<dbReference type="RefSeq" id="WP_121166487.1">
    <property type="nucleotide sequence ID" value="NZ_RAPE01000002.1"/>
</dbReference>
<comment type="caution">
    <text evidence="4">The sequence shown here is derived from an EMBL/GenBank/DDBJ whole genome shotgun (WGS) entry which is preliminary data.</text>
</comment>
<sequence>MIRSLTDFARACALLVLCLAAGFAAAQERWFEIDTLNAGLGPAPQAIDRSTPQGALESFMHHASRGDFSRAAHLLDLGDIAPEQQPAAGARLVKQLYTVIDRKVVIPWGDLSDRPDGWILGTSDNPAAGRTRRSIALEWLDMGRREVALRVNRLKPSDGDPVWVIARQSVANIPALYERFGPTRIERMLPDWARDRAFWGLYVWEVLFLPLLALASVLLGKLTYRFVGSFQRQRDTRLTRAIVRALRWPATIAVTAAFVGFCTSRVLVVSGLLDSFISPAVVIGVVTAGAMAAVLIIDEVLDHLLPNTPGDLADPGNSHLRDMATTIAAVRKFVIVIAVMIGVGLVLSSANLFSTLGLSLLASAGALTIIMGFAAREVLSNIMASVQIAINRSARIGDQLIFEGHFCTVERIHFTYVQLAIWNGNRLIVPVSYFVSDAFENWSIEDVEMLRLIELRLAHTANVAALRDVFFDAIREEDGDDTGPVEEATVMVTGQDAVAMTVLFALPTPNPSTAWSMECAMRERLIQAAARMEAADGVPMLPHPPLHETQEA</sequence>
<evidence type="ECO:0000313" key="4">
    <source>
        <dbReference type="EMBL" id="RKF15231.1"/>
    </source>
</evidence>
<keyword evidence="1" id="KW-0812">Transmembrane</keyword>